<dbReference type="EMBL" id="CM001220">
    <property type="protein sequence ID" value="KEH32430.1"/>
    <property type="molecule type" value="Genomic_DNA"/>
</dbReference>
<name>A0A072V2U6_MEDTR</name>
<reference evidence="1 3" key="2">
    <citation type="journal article" date="2014" name="BMC Genomics">
        <title>An improved genome release (version Mt4.0) for the model legume Medicago truncatula.</title>
        <authorList>
            <person name="Tang H."/>
            <person name="Krishnakumar V."/>
            <person name="Bidwell S."/>
            <person name="Rosen B."/>
            <person name="Chan A."/>
            <person name="Zhou S."/>
            <person name="Gentzbittel L."/>
            <person name="Childs K.L."/>
            <person name="Yandell M."/>
            <person name="Gundlach H."/>
            <person name="Mayer K.F."/>
            <person name="Schwartz D.C."/>
            <person name="Town C.D."/>
        </authorList>
    </citation>
    <scope>GENOME REANNOTATION</scope>
    <source>
        <strain evidence="1">A17</strain>
        <strain evidence="2 3">cv. Jemalong A17</strain>
    </source>
</reference>
<sequence>MIKGGCYSNIEAGAQRDNPCFTNGVALSKDENYILLYVKFGREHKYMMMRFSCPILTNKRDFLNYLQPP</sequence>
<dbReference type="EnsemblPlants" id="KEH32430">
    <property type="protein sequence ID" value="KEH32430"/>
    <property type="gene ID" value="MTR_4g125023"/>
</dbReference>
<accession>A0A072V2U6</accession>
<evidence type="ECO:0000313" key="1">
    <source>
        <dbReference type="EMBL" id="KEH32430.1"/>
    </source>
</evidence>
<gene>
    <name evidence="1" type="ordered locus">MTR_4g125023</name>
</gene>
<keyword evidence="3" id="KW-1185">Reference proteome</keyword>
<proteinExistence type="predicted"/>
<reference evidence="1 3" key="1">
    <citation type="journal article" date="2011" name="Nature">
        <title>The Medicago genome provides insight into the evolution of rhizobial symbioses.</title>
        <authorList>
            <person name="Young N.D."/>
            <person name="Debelle F."/>
            <person name="Oldroyd G.E."/>
            <person name="Geurts R."/>
            <person name="Cannon S.B."/>
            <person name="Udvardi M.K."/>
            <person name="Benedito V.A."/>
            <person name="Mayer K.F."/>
            <person name="Gouzy J."/>
            <person name="Schoof H."/>
            <person name="Van de Peer Y."/>
            <person name="Proost S."/>
            <person name="Cook D.R."/>
            <person name="Meyers B.C."/>
            <person name="Spannagl M."/>
            <person name="Cheung F."/>
            <person name="De Mita S."/>
            <person name="Krishnakumar V."/>
            <person name="Gundlach H."/>
            <person name="Zhou S."/>
            <person name="Mudge J."/>
            <person name="Bharti A.K."/>
            <person name="Murray J.D."/>
            <person name="Naoumkina M.A."/>
            <person name="Rosen B."/>
            <person name="Silverstein K.A."/>
            <person name="Tang H."/>
            <person name="Rombauts S."/>
            <person name="Zhao P.X."/>
            <person name="Zhou P."/>
            <person name="Barbe V."/>
            <person name="Bardou P."/>
            <person name="Bechner M."/>
            <person name="Bellec A."/>
            <person name="Berger A."/>
            <person name="Berges H."/>
            <person name="Bidwell S."/>
            <person name="Bisseling T."/>
            <person name="Choisne N."/>
            <person name="Couloux A."/>
            <person name="Denny R."/>
            <person name="Deshpande S."/>
            <person name="Dai X."/>
            <person name="Doyle J.J."/>
            <person name="Dudez A.M."/>
            <person name="Farmer A.D."/>
            <person name="Fouteau S."/>
            <person name="Franken C."/>
            <person name="Gibelin C."/>
            <person name="Gish J."/>
            <person name="Goldstein S."/>
            <person name="Gonzalez A.J."/>
            <person name="Green P.J."/>
            <person name="Hallab A."/>
            <person name="Hartog M."/>
            <person name="Hua A."/>
            <person name="Humphray S.J."/>
            <person name="Jeong D.H."/>
            <person name="Jing Y."/>
            <person name="Jocker A."/>
            <person name="Kenton S.M."/>
            <person name="Kim D.J."/>
            <person name="Klee K."/>
            <person name="Lai H."/>
            <person name="Lang C."/>
            <person name="Lin S."/>
            <person name="Macmil S.L."/>
            <person name="Magdelenat G."/>
            <person name="Matthews L."/>
            <person name="McCorrison J."/>
            <person name="Monaghan E.L."/>
            <person name="Mun J.H."/>
            <person name="Najar F.Z."/>
            <person name="Nicholson C."/>
            <person name="Noirot C."/>
            <person name="O'Bleness M."/>
            <person name="Paule C.R."/>
            <person name="Poulain J."/>
            <person name="Prion F."/>
            <person name="Qin B."/>
            <person name="Qu C."/>
            <person name="Retzel E.F."/>
            <person name="Riddle C."/>
            <person name="Sallet E."/>
            <person name="Samain S."/>
            <person name="Samson N."/>
            <person name="Sanders I."/>
            <person name="Saurat O."/>
            <person name="Scarpelli C."/>
            <person name="Schiex T."/>
            <person name="Segurens B."/>
            <person name="Severin A.J."/>
            <person name="Sherrier D.J."/>
            <person name="Shi R."/>
            <person name="Sims S."/>
            <person name="Singer S.R."/>
            <person name="Sinharoy S."/>
            <person name="Sterck L."/>
            <person name="Viollet A."/>
            <person name="Wang B.B."/>
            <person name="Wang K."/>
            <person name="Wang M."/>
            <person name="Wang X."/>
            <person name="Warfsmann J."/>
            <person name="Weissenbach J."/>
            <person name="White D.D."/>
            <person name="White J.D."/>
            <person name="Wiley G.B."/>
            <person name="Wincker P."/>
            <person name="Xing Y."/>
            <person name="Yang L."/>
            <person name="Yao Z."/>
            <person name="Ying F."/>
            <person name="Zhai J."/>
            <person name="Zhou L."/>
            <person name="Zuber A."/>
            <person name="Denarie J."/>
            <person name="Dixon R.A."/>
            <person name="May G.D."/>
            <person name="Schwartz D.C."/>
            <person name="Rogers J."/>
            <person name="Quetier F."/>
            <person name="Town C.D."/>
            <person name="Roe B.A."/>
        </authorList>
    </citation>
    <scope>NUCLEOTIDE SEQUENCE [LARGE SCALE GENOMIC DNA]</scope>
    <source>
        <strain evidence="1">A17</strain>
        <strain evidence="2 3">cv. Jemalong A17</strain>
    </source>
</reference>
<dbReference type="HOGENOM" id="CLU_2779679_0_0_1"/>
<evidence type="ECO:0000313" key="3">
    <source>
        <dbReference type="Proteomes" id="UP000002051"/>
    </source>
</evidence>
<evidence type="ECO:0000313" key="2">
    <source>
        <dbReference type="EnsemblPlants" id="KEH32430"/>
    </source>
</evidence>
<dbReference type="AlphaFoldDB" id="A0A072V2U6"/>
<organism evidence="1 3">
    <name type="scientific">Medicago truncatula</name>
    <name type="common">Barrel medic</name>
    <name type="synonym">Medicago tribuloides</name>
    <dbReference type="NCBI Taxonomy" id="3880"/>
    <lineage>
        <taxon>Eukaryota</taxon>
        <taxon>Viridiplantae</taxon>
        <taxon>Streptophyta</taxon>
        <taxon>Embryophyta</taxon>
        <taxon>Tracheophyta</taxon>
        <taxon>Spermatophyta</taxon>
        <taxon>Magnoliopsida</taxon>
        <taxon>eudicotyledons</taxon>
        <taxon>Gunneridae</taxon>
        <taxon>Pentapetalae</taxon>
        <taxon>rosids</taxon>
        <taxon>fabids</taxon>
        <taxon>Fabales</taxon>
        <taxon>Fabaceae</taxon>
        <taxon>Papilionoideae</taxon>
        <taxon>50 kb inversion clade</taxon>
        <taxon>NPAAA clade</taxon>
        <taxon>Hologalegina</taxon>
        <taxon>IRL clade</taxon>
        <taxon>Trifolieae</taxon>
        <taxon>Medicago</taxon>
    </lineage>
</organism>
<dbReference type="Proteomes" id="UP000002051">
    <property type="component" value="Chromosome 4"/>
</dbReference>
<reference evidence="2" key="3">
    <citation type="submission" date="2015-04" db="UniProtKB">
        <authorList>
            <consortium name="EnsemblPlants"/>
        </authorList>
    </citation>
    <scope>IDENTIFICATION</scope>
    <source>
        <strain evidence="2">cv. Jemalong A17</strain>
    </source>
</reference>
<protein>
    <submittedName>
        <fullName evidence="1 2">Uncharacterized protein</fullName>
    </submittedName>
</protein>